<dbReference type="Pfam" id="PF01881">
    <property type="entry name" value="Cas_Cas6_C"/>
    <property type="match status" value="1"/>
</dbReference>
<dbReference type="EMBL" id="REFO01000015">
    <property type="protein sequence ID" value="RMA93079.1"/>
    <property type="molecule type" value="Genomic_DNA"/>
</dbReference>
<dbReference type="InterPro" id="IPR049435">
    <property type="entry name" value="Cas_Cas6_C"/>
</dbReference>
<dbReference type="GO" id="GO:0003723">
    <property type="term" value="F:RNA binding"/>
    <property type="evidence" value="ECO:0007669"/>
    <property type="project" value="UniProtKB-KW"/>
</dbReference>
<comment type="caution">
    <text evidence="8">The sequence shown here is derived from an EMBL/GenBank/DDBJ whole genome shotgun (WGS) entry which is preliminary data.</text>
</comment>
<comment type="similarity">
    <text evidence="1 4">Belongs to the CRISPR-associated protein Cas6/Cse3/CasE family.</text>
</comment>
<evidence type="ECO:0000256" key="1">
    <source>
        <dbReference type="ARBA" id="ARBA00005937"/>
    </source>
</evidence>
<protein>
    <recommendedName>
        <fullName evidence="4">CRISPR-associated endoribonuclease</fullName>
    </recommendedName>
</protein>
<sequence>MRIKLVLNSEKNFISLPIHHNEIIQAMLYKSLPSSIAKYLHDTGFFFNGRKFKLFTFSKIYTEKFIIKDEEIFYKTPITIFISSAIEDIGLNWGENFLKKDIVNLGKNKLFLEEIQILKKPDLKETNIIKTLSPITVYKTLTKDGKKFTQYYRPTDLEFKQLIKENIKKKYSILTGMNIDDFEFDIKLISKFREVPLKYKNFFIKGIEGKFKINIDPVIFNAIYDSGLGAKNSQGFGMIEIINTKNSVV</sequence>
<keyword evidence="3" id="KW-0051">Antiviral defense</keyword>
<dbReference type="InterPro" id="IPR010156">
    <property type="entry name" value="CRISPR-assoc_prot_Cas6"/>
</dbReference>
<dbReference type="GO" id="GO:0051607">
    <property type="term" value="P:defense response to virus"/>
    <property type="evidence" value="ECO:0007669"/>
    <property type="project" value="UniProtKB-KW"/>
</dbReference>
<dbReference type="Gene3D" id="3.30.70.1890">
    <property type="match status" value="1"/>
</dbReference>
<feature type="active site" description="Proton acceptor" evidence="6">
    <location>
        <position position="29"/>
    </location>
</feature>
<feature type="active site" description="Proton donor" evidence="6">
    <location>
        <position position="41"/>
    </location>
</feature>
<dbReference type="AlphaFoldDB" id="A0A3M0BA92"/>
<accession>A0A3M0BA92</accession>
<dbReference type="GO" id="GO:0016788">
    <property type="term" value="F:hydrolase activity, acting on ester bonds"/>
    <property type="evidence" value="ECO:0007669"/>
    <property type="project" value="InterPro"/>
</dbReference>
<gene>
    <name evidence="8" type="ORF">CLV39_1561</name>
</gene>
<dbReference type="PANTHER" id="PTHR36984:SF1">
    <property type="entry name" value="CRISPR-ASSOCIATED ENDORIBONUCLEASE CAS6 1"/>
    <property type="match status" value="1"/>
</dbReference>
<organism evidence="8 9">
    <name type="scientific">Hydrogenothermus marinus</name>
    <dbReference type="NCBI Taxonomy" id="133270"/>
    <lineage>
        <taxon>Bacteria</taxon>
        <taxon>Pseudomonadati</taxon>
        <taxon>Aquificota</taxon>
        <taxon>Aquificia</taxon>
        <taxon>Aquificales</taxon>
        <taxon>Hydrogenothermaceae</taxon>
        <taxon>Hydrogenothermus</taxon>
    </lineage>
</organism>
<evidence type="ECO:0000256" key="4">
    <source>
        <dbReference type="PIRNR" id="PIRNR005054"/>
    </source>
</evidence>
<evidence type="ECO:0000256" key="5">
    <source>
        <dbReference type="PIRSR" id="PIRSR005054-1"/>
    </source>
</evidence>
<proteinExistence type="inferred from homology"/>
<dbReference type="RefSeq" id="WP_121923661.1">
    <property type="nucleotide sequence ID" value="NZ_REFO01000015.1"/>
</dbReference>
<feature type="site" description="Transition state stabilizer" evidence="5">
    <location>
        <position position="53"/>
    </location>
</feature>
<evidence type="ECO:0000256" key="6">
    <source>
        <dbReference type="PIRSR" id="PIRSR005054-50"/>
    </source>
</evidence>
<feature type="domain" description="CRISPR associated protein Cas6 C-terminal" evidence="7">
    <location>
        <begin position="119"/>
        <end position="241"/>
    </location>
</feature>
<dbReference type="Proteomes" id="UP000280842">
    <property type="component" value="Unassembled WGS sequence"/>
</dbReference>
<evidence type="ECO:0000256" key="2">
    <source>
        <dbReference type="ARBA" id="ARBA00022884"/>
    </source>
</evidence>
<dbReference type="InterPro" id="IPR045747">
    <property type="entry name" value="CRISPR-assoc_prot_Cas6_N_sf"/>
</dbReference>
<dbReference type="OrthoDB" id="9797488at2"/>
<keyword evidence="9" id="KW-1185">Reference proteome</keyword>
<dbReference type="Pfam" id="PF21350">
    <property type="entry name" value="Cas6_I-A"/>
    <property type="match status" value="1"/>
</dbReference>
<dbReference type="CDD" id="cd21140">
    <property type="entry name" value="Cas6_I-like"/>
    <property type="match status" value="1"/>
</dbReference>
<reference evidence="8 9" key="1">
    <citation type="submission" date="2018-10" db="EMBL/GenBank/DDBJ databases">
        <title>Genomic Encyclopedia of Archaeal and Bacterial Type Strains, Phase II (KMG-II): from individual species to whole genera.</title>
        <authorList>
            <person name="Goeker M."/>
        </authorList>
    </citation>
    <scope>NUCLEOTIDE SEQUENCE [LARGE SCALE GENOMIC DNA]</scope>
    <source>
        <strain evidence="8 9">VM1</strain>
    </source>
</reference>
<comment type="function">
    <text evidence="4">CRISPR (clustered regularly interspaced short palindromic repeat), is an adaptive immune system that provides protection against mobile genetic elements (viruses, transposable elements and conjugative plasmids). CRISPR clusters contain sequences complementary to antecedent mobile elements and target invading nucleic acids. CRISPR clusters are transcribed and processed into CRISPR RNA (crRNA).</text>
</comment>
<evidence type="ECO:0000259" key="7">
    <source>
        <dbReference type="Pfam" id="PF01881"/>
    </source>
</evidence>
<dbReference type="PANTHER" id="PTHR36984">
    <property type="entry name" value="CRISPR-ASSOCIATED ENDORIBONUCLEASE CAS6 1"/>
    <property type="match status" value="1"/>
</dbReference>
<evidence type="ECO:0000313" key="9">
    <source>
        <dbReference type="Proteomes" id="UP000280842"/>
    </source>
</evidence>
<evidence type="ECO:0000313" key="8">
    <source>
        <dbReference type="EMBL" id="RMA93079.1"/>
    </source>
</evidence>
<dbReference type="Gene3D" id="3.30.70.1900">
    <property type="match status" value="1"/>
</dbReference>
<dbReference type="NCBIfam" id="TIGR01877">
    <property type="entry name" value="cas_cas6"/>
    <property type="match status" value="1"/>
</dbReference>
<dbReference type="PIRSF" id="PIRSF005054">
    <property type="entry name" value="PF1131"/>
    <property type="match status" value="1"/>
</dbReference>
<keyword evidence="2" id="KW-0694">RNA-binding</keyword>
<evidence type="ECO:0000256" key="3">
    <source>
        <dbReference type="ARBA" id="ARBA00023118"/>
    </source>
</evidence>
<name>A0A3M0BA92_9AQUI</name>